<dbReference type="EMBL" id="BARU01009981">
    <property type="protein sequence ID" value="GAH43826.1"/>
    <property type="molecule type" value="Genomic_DNA"/>
</dbReference>
<dbReference type="GO" id="GO:0016787">
    <property type="term" value="F:hydrolase activity"/>
    <property type="evidence" value="ECO:0007669"/>
    <property type="project" value="InterPro"/>
</dbReference>
<dbReference type="InterPro" id="IPR029052">
    <property type="entry name" value="Metallo-depent_PP-like"/>
</dbReference>
<protein>
    <recommendedName>
        <fullName evidence="1">Calcineurin-like phosphoesterase domain-containing protein</fullName>
    </recommendedName>
</protein>
<accession>X1FDV9</accession>
<gene>
    <name evidence="2" type="ORF">S03H2_19141</name>
</gene>
<dbReference type="Gene3D" id="3.60.21.10">
    <property type="match status" value="1"/>
</dbReference>
<sequence length="174" mass="20327">TMVQFSDLHITSSPNVSIDTSISSIVSDLGRHKNEVCPIPKPDLVVLCGDIIQGPDNFVDFKSALAEIEHQYNTANKFLNRLCAELFNGDKNRIIIVPGNHDVSWPHSYMSMKKIEHLDEELTKACKNPRSNIRWCWKDHSYYKIDDIDIYDKRFESFHKFYRKFYDNDYAYAN</sequence>
<reference evidence="2" key="1">
    <citation type="journal article" date="2014" name="Front. Microbiol.">
        <title>High frequency of phylogenetically diverse reductive dehalogenase-homologous genes in deep subseafloor sedimentary metagenomes.</title>
        <authorList>
            <person name="Kawai M."/>
            <person name="Futagami T."/>
            <person name="Toyoda A."/>
            <person name="Takaki Y."/>
            <person name="Nishi S."/>
            <person name="Hori S."/>
            <person name="Arai W."/>
            <person name="Tsubouchi T."/>
            <person name="Morono Y."/>
            <person name="Uchiyama I."/>
            <person name="Ito T."/>
            <person name="Fujiyama A."/>
            <person name="Inagaki F."/>
            <person name="Takami H."/>
        </authorList>
    </citation>
    <scope>NUCLEOTIDE SEQUENCE</scope>
    <source>
        <strain evidence="2">Expedition CK06-06</strain>
    </source>
</reference>
<dbReference type="InterPro" id="IPR004843">
    <property type="entry name" value="Calcineurin-like_PHP"/>
</dbReference>
<dbReference type="Pfam" id="PF00149">
    <property type="entry name" value="Metallophos"/>
    <property type="match status" value="1"/>
</dbReference>
<name>X1FDV9_9ZZZZ</name>
<feature type="domain" description="Calcineurin-like phosphoesterase" evidence="1">
    <location>
        <begin position="3"/>
        <end position="126"/>
    </location>
</feature>
<dbReference type="AlphaFoldDB" id="X1FDV9"/>
<organism evidence="2">
    <name type="scientific">marine sediment metagenome</name>
    <dbReference type="NCBI Taxonomy" id="412755"/>
    <lineage>
        <taxon>unclassified sequences</taxon>
        <taxon>metagenomes</taxon>
        <taxon>ecological metagenomes</taxon>
    </lineage>
</organism>
<evidence type="ECO:0000259" key="1">
    <source>
        <dbReference type="Pfam" id="PF00149"/>
    </source>
</evidence>
<proteinExistence type="predicted"/>
<evidence type="ECO:0000313" key="2">
    <source>
        <dbReference type="EMBL" id="GAH43826.1"/>
    </source>
</evidence>
<comment type="caution">
    <text evidence="2">The sequence shown here is derived from an EMBL/GenBank/DDBJ whole genome shotgun (WGS) entry which is preliminary data.</text>
</comment>
<feature type="non-terminal residue" evidence="2">
    <location>
        <position position="1"/>
    </location>
</feature>
<dbReference type="SUPFAM" id="SSF56300">
    <property type="entry name" value="Metallo-dependent phosphatases"/>
    <property type="match status" value="1"/>
</dbReference>